<evidence type="ECO:0000313" key="1">
    <source>
        <dbReference type="EMBL" id="KAE8932313.1"/>
    </source>
</evidence>
<dbReference type="EMBL" id="QXGF01001133">
    <property type="protein sequence ID" value="KAE8932313.1"/>
    <property type="molecule type" value="Genomic_DNA"/>
</dbReference>
<dbReference type="OrthoDB" id="10558278at2759"/>
<name>A0A6A3EIL3_9STRA</name>
<proteinExistence type="predicted"/>
<comment type="caution">
    <text evidence="1">The sequence shown here is derived from an EMBL/GenBank/DDBJ whole genome shotgun (WGS) entry which is preliminary data.</text>
</comment>
<dbReference type="EMBL" id="QXFW01002277">
    <property type="protein sequence ID" value="KAE8980193.1"/>
    <property type="molecule type" value="Genomic_DNA"/>
</dbReference>
<keyword evidence="7" id="KW-1185">Reference proteome</keyword>
<evidence type="ECO:0000313" key="6">
    <source>
        <dbReference type="Proteomes" id="UP000429523"/>
    </source>
</evidence>
<dbReference type="Proteomes" id="UP000437068">
    <property type="component" value="Unassembled WGS sequence"/>
</dbReference>
<evidence type="ECO:0000313" key="7">
    <source>
        <dbReference type="Proteomes" id="UP000433483"/>
    </source>
</evidence>
<evidence type="ECO:0000313" key="5">
    <source>
        <dbReference type="EMBL" id="KAE9285193.1"/>
    </source>
</evidence>
<sequence length="106" mass="11886">MHRIRRQDVDDLPQFYKQHNLLYASIAIADSSHVIVDGIADNVIFEDADAEVCEMDAEHDRVGGVSDNNSDAVDADVVERRVVFMTAKLQRSTCAPSLTRRLNRVS</sequence>
<dbReference type="Proteomes" id="UP000433483">
    <property type="component" value="Unassembled WGS sequence"/>
</dbReference>
<dbReference type="Proteomes" id="UP000440367">
    <property type="component" value="Unassembled WGS sequence"/>
</dbReference>
<dbReference type="AlphaFoldDB" id="A0A6A3EIL3"/>
<reference evidence="6 7" key="1">
    <citation type="submission" date="2018-08" db="EMBL/GenBank/DDBJ databases">
        <title>Genomic investigation of the strawberry pathogen Phytophthora fragariae indicates pathogenicity is determined by transcriptional variation in three key races.</title>
        <authorList>
            <person name="Adams T.M."/>
            <person name="Armitage A.D."/>
            <person name="Sobczyk M.K."/>
            <person name="Bates H.J."/>
            <person name="Dunwell J.M."/>
            <person name="Nellist C.F."/>
            <person name="Harrison R.J."/>
        </authorList>
    </citation>
    <scope>NUCLEOTIDE SEQUENCE [LARGE SCALE GENOMIC DNA]</scope>
    <source>
        <strain evidence="5 8">A4</strain>
        <strain evidence="4 9">BC-1</strain>
        <strain evidence="3 7">NOV-27</strain>
        <strain evidence="1 6">NOV-9</strain>
        <strain evidence="2 10">SCRP245</strain>
    </source>
</reference>
<evidence type="ECO:0000313" key="10">
    <source>
        <dbReference type="Proteomes" id="UP000460718"/>
    </source>
</evidence>
<gene>
    <name evidence="5" type="ORF">PF001_g22020</name>
    <name evidence="4" type="ORF">PF002_g24682</name>
    <name evidence="3" type="ORF">PF005_g23591</name>
    <name evidence="1" type="ORF">PF009_g17651</name>
    <name evidence="2" type="ORF">PF011_g22545</name>
</gene>
<evidence type="ECO:0000313" key="2">
    <source>
        <dbReference type="EMBL" id="KAE8980193.1"/>
    </source>
</evidence>
<evidence type="ECO:0000313" key="4">
    <source>
        <dbReference type="EMBL" id="KAE9190747.1"/>
    </source>
</evidence>
<dbReference type="Proteomes" id="UP000429523">
    <property type="component" value="Unassembled WGS sequence"/>
</dbReference>
<dbReference type="EMBL" id="QXGD01002287">
    <property type="protein sequence ID" value="KAE9190747.1"/>
    <property type="molecule type" value="Genomic_DNA"/>
</dbReference>
<organism evidence="1 6">
    <name type="scientific">Phytophthora fragariae</name>
    <dbReference type="NCBI Taxonomy" id="53985"/>
    <lineage>
        <taxon>Eukaryota</taxon>
        <taxon>Sar</taxon>
        <taxon>Stramenopiles</taxon>
        <taxon>Oomycota</taxon>
        <taxon>Peronosporomycetes</taxon>
        <taxon>Peronosporales</taxon>
        <taxon>Peronosporaceae</taxon>
        <taxon>Phytophthora</taxon>
    </lineage>
</organism>
<evidence type="ECO:0000313" key="3">
    <source>
        <dbReference type="EMBL" id="KAE9179701.1"/>
    </source>
</evidence>
<accession>A0A6A3EIL3</accession>
<dbReference type="EMBL" id="QXGE01002073">
    <property type="protein sequence ID" value="KAE9285193.1"/>
    <property type="molecule type" value="Genomic_DNA"/>
</dbReference>
<evidence type="ECO:0000313" key="9">
    <source>
        <dbReference type="Proteomes" id="UP000440367"/>
    </source>
</evidence>
<evidence type="ECO:0000313" key="8">
    <source>
        <dbReference type="Proteomes" id="UP000437068"/>
    </source>
</evidence>
<dbReference type="Proteomes" id="UP000460718">
    <property type="component" value="Unassembled WGS sequence"/>
</dbReference>
<protein>
    <submittedName>
        <fullName evidence="1">Uncharacterized protein</fullName>
    </submittedName>
</protein>
<dbReference type="EMBL" id="QXGB01002264">
    <property type="protein sequence ID" value="KAE9179701.1"/>
    <property type="molecule type" value="Genomic_DNA"/>
</dbReference>